<dbReference type="GeneID" id="93712396"/>
<dbReference type="EMBL" id="FOXX01000011">
    <property type="protein sequence ID" value="SFQ82034.1"/>
    <property type="molecule type" value="Genomic_DNA"/>
</dbReference>
<proteinExistence type="predicted"/>
<keyword evidence="2" id="KW-1185">Reference proteome</keyword>
<name>A0A1I6BMB5_9BACI</name>
<dbReference type="Gene3D" id="1.10.287.1060">
    <property type="entry name" value="ESAT-6-like"/>
    <property type="match status" value="1"/>
</dbReference>
<dbReference type="InterPro" id="IPR029013">
    <property type="entry name" value="HP0062-like_sf"/>
</dbReference>
<dbReference type="RefSeq" id="WP_061802394.1">
    <property type="nucleotide sequence ID" value="NZ_FOXX01000011.1"/>
</dbReference>
<evidence type="ECO:0000313" key="1">
    <source>
        <dbReference type="EMBL" id="SFQ82034.1"/>
    </source>
</evidence>
<evidence type="ECO:0000313" key="2">
    <source>
        <dbReference type="Proteomes" id="UP000182762"/>
    </source>
</evidence>
<organism evidence="1 2">
    <name type="scientific">Priestia endophytica DSM 13796</name>
    <dbReference type="NCBI Taxonomy" id="1121089"/>
    <lineage>
        <taxon>Bacteria</taxon>
        <taxon>Bacillati</taxon>
        <taxon>Bacillota</taxon>
        <taxon>Bacilli</taxon>
        <taxon>Bacillales</taxon>
        <taxon>Bacillaceae</taxon>
        <taxon>Priestia</taxon>
    </lineage>
</organism>
<dbReference type="Proteomes" id="UP000182762">
    <property type="component" value="Unassembled WGS sequence"/>
</dbReference>
<protein>
    <recommendedName>
        <fullName evidence="3">WXG100 family type VII secretion target</fullName>
    </recommendedName>
</protein>
<dbReference type="SUPFAM" id="SSF158414">
    <property type="entry name" value="HP0062-like"/>
    <property type="match status" value="1"/>
</dbReference>
<comment type="caution">
    <text evidence="1">The sequence shown here is derived from an EMBL/GenBank/DDBJ whole genome shotgun (WGS) entry which is preliminary data.</text>
</comment>
<reference evidence="1 2" key="1">
    <citation type="submission" date="2016-10" db="EMBL/GenBank/DDBJ databases">
        <authorList>
            <person name="Varghese N."/>
            <person name="Submissions S."/>
        </authorList>
    </citation>
    <scope>NUCLEOTIDE SEQUENCE [LARGE SCALE GENOMIC DNA]</scope>
    <source>
        <strain evidence="1 2">DSM 13796</strain>
    </source>
</reference>
<evidence type="ECO:0008006" key="3">
    <source>
        <dbReference type="Google" id="ProtNLM"/>
    </source>
</evidence>
<sequence>MNLLSLNPEELENAASILKKEASSLQNLRQDFKTLFDQEHSWKTSSRKEFNETALTFLKTIDTKVDEVNEKSTYLKNLAEQARLAQAKEKLKQEQT</sequence>
<gene>
    <name evidence="1" type="ORF">SAMN02745910_03818</name>
</gene>
<accession>A0A1I6BMB5</accession>